<gene>
    <name evidence="2" type="ORF">EMPG_17281</name>
</gene>
<protein>
    <submittedName>
        <fullName evidence="2">Uncharacterized protein</fullName>
    </submittedName>
</protein>
<evidence type="ECO:0000313" key="2">
    <source>
        <dbReference type="EMBL" id="KLJ07221.1"/>
    </source>
</evidence>
<evidence type="ECO:0000256" key="1">
    <source>
        <dbReference type="SAM" id="MobiDB-lite"/>
    </source>
</evidence>
<sequence>MPIKVDWYHTRRTIWDRPCRRNPVRRISSSTSVWWSNPSRSPFTARRSSLAWPRVPR</sequence>
<feature type="region of interest" description="Disordered" evidence="1">
    <location>
        <begin position="36"/>
        <end position="57"/>
    </location>
</feature>
<comment type="caution">
    <text evidence="2">The sequence shown here is derived from an EMBL/GenBank/DDBJ whole genome shotgun (WGS) entry which is preliminary data.</text>
</comment>
<reference evidence="3" key="1">
    <citation type="journal article" date="2015" name="PLoS Genet.">
        <title>The dynamic genome and transcriptome of the human fungal pathogen Blastomyces and close relative Emmonsia.</title>
        <authorList>
            <person name="Munoz J.F."/>
            <person name="Gauthier G.M."/>
            <person name="Desjardins C.A."/>
            <person name="Gallo J.E."/>
            <person name="Holder J."/>
            <person name="Sullivan T.D."/>
            <person name="Marty A.J."/>
            <person name="Carmen J.C."/>
            <person name="Chen Z."/>
            <person name="Ding L."/>
            <person name="Gujja S."/>
            <person name="Magrini V."/>
            <person name="Misas E."/>
            <person name="Mitreva M."/>
            <person name="Priest M."/>
            <person name="Saif S."/>
            <person name="Whiston E.A."/>
            <person name="Young S."/>
            <person name="Zeng Q."/>
            <person name="Goldman W.E."/>
            <person name="Mardis E.R."/>
            <person name="Taylor J.W."/>
            <person name="McEwen J.G."/>
            <person name="Clay O.K."/>
            <person name="Klein B.S."/>
            <person name="Cuomo C.A."/>
        </authorList>
    </citation>
    <scope>NUCLEOTIDE SEQUENCE [LARGE SCALE GENOMIC DNA]</scope>
    <source>
        <strain evidence="3">UAMH 139</strain>
    </source>
</reference>
<dbReference type="EMBL" id="LDEV01002874">
    <property type="protein sequence ID" value="KLJ07221.1"/>
    <property type="molecule type" value="Genomic_DNA"/>
</dbReference>
<organism evidence="2 3">
    <name type="scientific">Blastomyces silverae</name>
    <dbReference type="NCBI Taxonomy" id="2060906"/>
    <lineage>
        <taxon>Eukaryota</taxon>
        <taxon>Fungi</taxon>
        <taxon>Dikarya</taxon>
        <taxon>Ascomycota</taxon>
        <taxon>Pezizomycotina</taxon>
        <taxon>Eurotiomycetes</taxon>
        <taxon>Eurotiomycetidae</taxon>
        <taxon>Onygenales</taxon>
        <taxon>Ajellomycetaceae</taxon>
        <taxon>Blastomyces</taxon>
    </lineage>
</organism>
<proteinExistence type="predicted"/>
<name>A0A0H1BD95_9EURO</name>
<keyword evidence="3" id="KW-1185">Reference proteome</keyword>
<evidence type="ECO:0000313" key="3">
    <source>
        <dbReference type="Proteomes" id="UP000053573"/>
    </source>
</evidence>
<dbReference type="AlphaFoldDB" id="A0A0H1BD95"/>
<accession>A0A0H1BD95</accession>
<dbReference type="Proteomes" id="UP000053573">
    <property type="component" value="Unassembled WGS sequence"/>
</dbReference>